<reference evidence="10 11" key="1">
    <citation type="submission" date="2018-05" db="EMBL/GenBank/DDBJ databases">
        <title>Marinilabilia rubrum sp. nov., isolated from saltern sediment.</title>
        <authorList>
            <person name="Zhang R."/>
        </authorList>
    </citation>
    <scope>NUCLEOTIDE SEQUENCE [LARGE SCALE GENOMIC DNA]</scope>
    <source>
        <strain evidence="10 11">WTE16</strain>
    </source>
</reference>
<evidence type="ECO:0000313" key="11">
    <source>
        <dbReference type="Proteomes" id="UP000244956"/>
    </source>
</evidence>
<gene>
    <name evidence="10" type="primary">mvaD</name>
    <name evidence="10" type="ORF">DDZ16_16420</name>
</gene>
<dbReference type="InterPro" id="IPR041431">
    <property type="entry name" value="Mvd1_C"/>
</dbReference>
<dbReference type="PIRSF" id="PIRSF015950">
    <property type="entry name" value="Mev_P_decrbx"/>
    <property type="match status" value="1"/>
</dbReference>
<dbReference type="InterPro" id="IPR053859">
    <property type="entry name" value="MVD-like_N"/>
</dbReference>
<dbReference type="Gene3D" id="3.30.230.10">
    <property type="match status" value="1"/>
</dbReference>
<dbReference type="PANTHER" id="PTHR10977:SF3">
    <property type="entry name" value="DIPHOSPHOMEVALONATE DECARBOXYLASE"/>
    <property type="match status" value="1"/>
</dbReference>
<dbReference type="InterPro" id="IPR020568">
    <property type="entry name" value="Ribosomal_Su5_D2-typ_SF"/>
</dbReference>
<dbReference type="InterPro" id="IPR036554">
    <property type="entry name" value="GHMP_kinase_C_sf"/>
</dbReference>
<evidence type="ECO:0000256" key="7">
    <source>
        <dbReference type="ARBA" id="ARBA00023239"/>
    </source>
</evidence>
<organism evidence="10 11">
    <name type="scientific">Marinilabilia rubra</name>
    <dbReference type="NCBI Taxonomy" id="2162893"/>
    <lineage>
        <taxon>Bacteria</taxon>
        <taxon>Pseudomonadati</taxon>
        <taxon>Bacteroidota</taxon>
        <taxon>Bacteroidia</taxon>
        <taxon>Marinilabiliales</taxon>
        <taxon>Marinilabiliaceae</taxon>
        <taxon>Marinilabilia</taxon>
    </lineage>
</organism>
<dbReference type="SUPFAM" id="SSF55060">
    <property type="entry name" value="GHMP Kinase, C-terminal domain"/>
    <property type="match status" value="1"/>
</dbReference>
<proteinExistence type="inferred from homology"/>
<accession>A0A2U2B566</accession>
<evidence type="ECO:0000256" key="6">
    <source>
        <dbReference type="ARBA" id="ARBA00023098"/>
    </source>
</evidence>
<dbReference type="Gene3D" id="3.30.70.890">
    <property type="entry name" value="GHMP kinase, C-terminal domain"/>
    <property type="match status" value="1"/>
</dbReference>
<feature type="domain" description="Diphosphomevalonate decarboxylase-like N-terminal" evidence="9">
    <location>
        <begin position="14"/>
        <end position="167"/>
    </location>
</feature>
<keyword evidence="7" id="KW-0456">Lyase</keyword>
<keyword evidence="4" id="KW-0547">Nucleotide-binding</keyword>
<protein>
    <recommendedName>
        <fullName evidence="2">diphosphomevalonate decarboxylase</fullName>
        <ecNumber evidence="2">4.1.1.33</ecNumber>
    </recommendedName>
</protein>
<sequence length="348" mass="38572">MTHTASLTSTWQSPSNLAIVKYWGKKNIQEPVNPSVSFSLSQAFTRTSVNLTPKEGGGFSFKLDQQPVPKFENKIETFFKAARPRLPIIENYYFDIESTNTFPHSTGIASSASAMSALAFCLADLQQQVDGKKDLDITEVSSLARIGSGSASRSVYGSWSLWGRMSELPESSDIYAIPVPADIAPVFRNLHDDILIVSSQDKPVSSTQGHKLMDNHPYREGRISQARQNTLTLLKHLSSGSFEGFAEIAESEALSLHGLMMSSTPPYTLLLPNTLSIIEKIKDFRNRKDIPVTFTMDAGPNIHLLYPDEFSKEIAEWEEKEIKPFCANGRIIRDQVGRGPKKGIATKN</sequence>
<dbReference type="AlphaFoldDB" id="A0A2U2B566"/>
<evidence type="ECO:0000256" key="4">
    <source>
        <dbReference type="ARBA" id="ARBA00022741"/>
    </source>
</evidence>
<dbReference type="GO" id="GO:0005829">
    <property type="term" value="C:cytosol"/>
    <property type="evidence" value="ECO:0007669"/>
    <property type="project" value="InterPro"/>
</dbReference>
<comment type="caution">
    <text evidence="10">The sequence shown here is derived from an EMBL/GenBank/DDBJ whole genome shotgun (WGS) entry which is preliminary data.</text>
</comment>
<keyword evidence="11" id="KW-1185">Reference proteome</keyword>
<dbReference type="PANTHER" id="PTHR10977">
    <property type="entry name" value="DIPHOSPHOMEVALONATE DECARBOXYLASE"/>
    <property type="match status" value="1"/>
</dbReference>
<dbReference type="GO" id="GO:0004163">
    <property type="term" value="F:diphosphomevalonate decarboxylase activity"/>
    <property type="evidence" value="ECO:0007669"/>
    <property type="project" value="UniProtKB-EC"/>
</dbReference>
<dbReference type="InterPro" id="IPR005935">
    <property type="entry name" value="Mev_decarb"/>
</dbReference>
<dbReference type="Pfam" id="PF22700">
    <property type="entry name" value="MVD-like_N"/>
    <property type="match status" value="1"/>
</dbReference>
<dbReference type="GO" id="GO:0005524">
    <property type="term" value="F:ATP binding"/>
    <property type="evidence" value="ECO:0007669"/>
    <property type="project" value="UniProtKB-KW"/>
</dbReference>
<dbReference type="SUPFAM" id="SSF54211">
    <property type="entry name" value="Ribosomal protein S5 domain 2-like"/>
    <property type="match status" value="1"/>
</dbReference>
<dbReference type="RefSeq" id="WP_109265572.1">
    <property type="nucleotide sequence ID" value="NZ_QEWP01000017.1"/>
</dbReference>
<keyword evidence="3" id="KW-0444">Lipid biosynthesis</keyword>
<evidence type="ECO:0000256" key="3">
    <source>
        <dbReference type="ARBA" id="ARBA00022516"/>
    </source>
</evidence>
<dbReference type="Pfam" id="PF18376">
    <property type="entry name" value="MDD_C"/>
    <property type="match status" value="1"/>
</dbReference>
<evidence type="ECO:0000256" key="5">
    <source>
        <dbReference type="ARBA" id="ARBA00022840"/>
    </source>
</evidence>
<evidence type="ECO:0000259" key="9">
    <source>
        <dbReference type="Pfam" id="PF22700"/>
    </source>
</evidence>
<evidence type="ECO:0000256" key="1">
    <source>
        <dbReference type="ARBA" id="ARBA00008831"/>
    </source>
</evidence>
<dbReference type="Proteomes" id="UP000244956">
    <property type="component" value="Unassembled WGS sequence"/>
</dbReference>
<evidence type="ECO:0000259" key="8">
    <source>
        <dbReference type="Pfam" id="PF18376"/>
    </source>
</evidence>
<dbReference type="GO" id="GO:0019287">
    <property type="term" value="P:isopentenyl diphosphate biosynthetic process, mevalonate pathway"/>
    <property type="evidence" value="ECO:0007669"/>
    <property type="project" value="InterPro"/>
</dbReference>
<evidence type="ECO:0000256" key="2">
    <source>
        <dbReference type="ARBA" id="ARBA00012296"/>
    </source>
</evidence>
<evidence type="ECO:0000313" key="10">
    <source>
        <dbReference type="EMBL" id="PWD98221.1"/>
    </source>
</evidence>
<dbReference type="NCBIfam" id="TIGR01240">
    <property type="entry name" value="mevDPdecarb"/>
    <property type="match status" value="1"/>
</dbReference>
<dbReference type="InterPro" id="IPR029765">
    <property type="entry name" value="Mev_diP_decarb"/>
</dbReference>
<comment type="similarity">
    <text evidence="1">Belongs to the diphosphomevalonate decarboxylase family.</text>
</comment>
<feature type="domain" description="Mvd1 C-terminal" evidence="8">
    <location>
        <begin position="194"/>
        <end position="316"/>
    </location>
</feature>
<dbReference type="EMBL" id="QEWP01000017">
    <property type="protein sequence ID" value="PWD98221.1"/>
    <property type="molecule type" value="Genomic_DNA"/>
</dbReference>
<keyword evidence="6" id="KW-0443">Lipid metabolism</keyword>
<dbReference type="InterPro" id="IPR014721">
    <property type="entry name" value="Ribsml_uS5_D2-typ_fold_subgr"/>
</dbReference>
<keyword evidence="5" id="KW-0067">ATP-binding</keyword>
<dbReference type="EC" id="4.1.1.33" evidence="2"/>
<name>A0A2U2B566_9BACT</name>
<dbReference type="OrthoDB" id="5498344at2"/>